<feature type="transmembrane region" description="Helical" evidence="1">
    <location>
        <begin position="6"/>
        <end position="24"/>
    </location>
</feature>
<evidence type="ECO:0000256" key="1">
    <source>
        <dbReference type="SAM" id="Phobius"/>
    </source>
</evidence>
<sequence>MWDLTLLFVVLAGLYFFFIFFFKNRSATLFKKRKSKRAELAPIISNFLFHSPEDPKTEQREYVELKITIREYLSDKYFRKVLADILFDLQKDVAGATQERLYKLYVELGLHHDAYQKLSNWRWNTVSKGILELSQMKVTDAFHFISKFINDKRGVVRKQAEIAIISLKDEGINHLLDNTTYAISEWQQLRLIEALSSLKDYRPPKFKTWLISHNKDVVLFSLRLIKHFNQNEAAASITELVKHKNDQVKIAAISCIKDFNFNEANSVLKKVFWNCSALVKVQILDTIGAIGDEGDLMFLNEIGKLESNFSVVNKAHAAINTISPDSILPTENIVEDLVTPITKSESGLYDVEFLETEVEYSEVVVKPEKTIETKEIEVEEIEVFNLVEKKEPKAKEETEEPIEAPDFKIQEMERELNNTLNFSLGLIDATALGKREDESKETQEDYAQMSIEQRVKFVDTLESVGDKRETQLLEFIMEHEEDAELRFRAFNILKSVGKKPEQAVEIVSKTITPSVEPTEKLEPEPFKLDGILPEESIFYDLYAYASDMNSKEILIQEIISIGDERDIPFLVQLQQTETDIIKTLVDKALETITKAISEKPLDDVLDNSIAEIAVDNAIDEIDFSALQTLVEEPETKPNTNTDSNGGLIPLELCFLYDELGILYDENNKKEDLGLNFELSKEFEVMVKSNNYSLQNE</sequence>
<keyword evidence="3" id="KW-1185">Reference proteome</keyword>
<keyword evidence="1" id="KW-0472">Membrane</keyword>
<protein>
    <recommendedName>
        <fullName evidence="4">HEAT repeat domain-containing protein</fullName>
    </recommendedName>
</protein>
<gene>
    <name evidence="2" type="ORF">RM520_07610</name>
</gene>
<keyword evidence="1" id="KW-1133">Transmembrane helix</keyword>
<reference evidence="2 3" key="1">
    <citation type="submission" date="2023-09" db="EMBL/GenBank/DDBJ databases">
        <authorList>
            <person name="Rey-Velasco X."/>
        </authorList>
    </citation>
    <scope>NUCLEOTIDE SEQUENCE [LARGE SCALE GENOMIC DNA]</scope>
    <source>
        <strain evidence="2 3">P007</strain>
    </source>
</reference>
<keyword evidence="1" id="KW-0812">Transmembrane</keyword>
<accession>A0ABU3BH37</accession>
<dbReference type="SUPFAM" id="SSF48371">
    <property type="entry name" value="ARM repeat"/>
    <property type="match status" value="1"/>
</dbReference>
<dbReference type="EMBL" id="JAVRHU010000002">
    <property type="protein sequence ID" value="MDT0621486.1"/>
    <property type="molecule type" value="Genomic_DNA"/>
</dbReference>
<dbReference type="InterPro" id="IPR016024">
    <property type="entry name" value="ARM-type_fold"/>
</dbReference>
<evidence type="ECO:0000313" key="3">
    <source>
        <dbReference type="Proteomes" id="UP001250662"/>
    </source>
</evidence>
<name>A0ABU3BH37_9FLAO</name>
<proteinExistence type="predicted"/>
<evidence type="ECO:0000313" key="2">
    <source>
        <dbReference type="EMBL" id="MDT0621486.1"/>
    </source>
</evidence>
<dbReference type="Proteomes" id="UP001250662">
    <property type="component" value="Unassembled WGS sequence"/>
</dbReference>
<comment type="caution">
    <text evidence="2">The sequence shown here is derived from an EMBL/GenBank/DDBJ whole genome shotgun (WGS) entry which is preliminary data.</text>
</comment>
<evidence type="ECO:0008006" key="4">
    <source>
        <dbReference type="Google" id="ProtNLM"/>
    </source>
</evidence>
<dbReference type="Gene3D" id="1.25.10.10">
    <property type="entry name" value="Leucine-rich Repeat Variant"/>
    <property type="match status" value="1"/>
</dbReference>
<organism evidence="2 3">
    <name type="scientific">Croceitalea vernalis</name>
    <dbReference type="NCBI Taxonomy" id="3075599"/>
    <lineage>
        <taxon>Bacteria</taxon>
        <taxon>Pseudomonadati</taxon>
        <taxon>Bacteroidota</taxon>
        <taxon>Flavobacteriia</taxon>
        <taxon>Flavobacteriales</taxon>
        <taxon>Flavobacteriaceae</taxon>
        <taxon>Croceitalea</taxon>
    </lineage>
</organism>
<dbReference type="RefSeq" id="WP_311387557.1">
    <property type="nucleotide sequence ID" value="NZ_JAVRHU010000002.1"/>
</dbReference>
<dbReference type="InterPro" id="IPR011989">
    <property type="entry name" value="ARM-like"/>
</dbReference>